<proteinExistence type="predicted"/>
<reference evidence="1" key="1">
    <citation type="journal article" date="2015" name="Proc. Natl. Acad. Sci. U.S.A.">
        <title>Networks of energetic and metabolic interactions define dynamics in microbial communities.</title>
        <authorList>
            <person name="Embree M."/>
            <person name="Liu J.K."/>
            <person name="Al-Bassam M.M."/>
            <person name="Zengler K."/>
        </authorList>
    </citation>
    <scope>NUCLEOTIDE SEQUENCE</scope>
</reference>
<protein>
    <submittedName>
        <fullName evidence="1">Uncharacterized protein</fullName>
    </submittedName>
</protein>
<gene>
    <name evidence="1" type="ORF">ASZ90_010729</name>
</gene>
<sequence length="73" mass="8509">MVQVEEIIQRAADYEGIREELASLDFVPRTDQPDFALWDHPGLEIIVLIKMYTGGRYESYNIVTYADMQNVNR</sequence>
<dbReference type="AlphaFoldDB" id="A0A0W8FF71"/>
<evidence type="ECO:0000313" key="1">
    <source>
        <dbReference type="EMBL" id="KUG19549.1"/>
    </source>
</evidence>
<name>A0A0W8FF71_9ZZZZ</name>
<accession>A0A0W8FF71</accession>
<organism evidence="1">
    <name type="scientific">hydrocarbon metagenome</name>
    <dbReference type="NCBI Taxonomy" id="938273"/>
    <lineage>
        <taxon>unclassified sequences</taxon>
        <taxon>metagenomes</taxon>
        <taxon>ecological metagenomes</taxon>
    </lineage>
</organism>
<dbReference type="EMBL" id="LNQE01001277">
    <property type="protein sequence ID" value="KUG19549.1"/>
    <property type="molecule type" value="Genomic_DNA"/>
</dbReference>
<comment type="caution">
    <text evidence="1">The sequence shown here is derived from an EMBL/GenBank/DDBJ whole genome shotgun (WGS) entry which is preliminary data.</text>
</comment>